<dbReference type="PANTHER" id="PTHR45737">
    <property type="entry name" value="VON WILLEBRAND FACTOR A DOMAIN-CONTAINING PROTEIN 5A"/>
    <property type="match status" value="1"/>
</dbReference>
<dbReference type="Pfam" id="PF08487">
    <property type="entry name" value="VIT"/>
    <property type="match status" value="1"/>
</dbReference>
<feature type="region of interest" description="Disordered" evidence="1">
    <location>
        <begin position="201"/>
        <end position="227"/>
    </location>
</feature>
<dbReference type="AlphaFoldDB" id="A0A8H4P8B6"/>
<evidence type="ECO:0000313" key="4">
    <source>
        <dbReference type="EMBL" id="KAF4461133.1"/>
    </source>
</evidence>
<evidence type="ECO:0000259" key="3">
    <source>
        <dbReference type="PROSITE" id="PS51468"/>
    </source>
</evidence>
<feature type="compositionally biased region" description="Polar residues" evidence="1">
    <location>
        <begin position="825"/>
        <end position="849"/>
    </location>
</feature>
<organism evidence="4 5">
    <name type="scientific">Fusarium albosuccineum</name>
    <dbReference type="NCBI Taxonomy" id="1237068"/>
    <lineage>
        <taxon>Eukaryota</taxon>
        <taxon>Fungi</taxon>
        <taxon>Dikarya</taxon>
        <taxon>Ascomycota</taxon>
        <taxon>Pezizomycotina</taxon>
        <taxon>Sordariomycetes</taxon>
        <taxon>Hypocreomycetidae</taxon>
        <taxon>Hypocreales</taxon>
        <taxon>Nectriaceae</taxon>
        <taxon>Fusarium</taxon>
        <taxon>Fusarium decemcellulare species complex</taxon>
    </lineage>
</organism>
<name>A0A8H4P8B6_9HYPO</name>
<reference evidence="4 5" key="1">
    <citation type="submission" date="2020-01" db="EMBL/GenBank/DDBJ databases">
        <title>Identification and distribution of gene clusters putatively required for synthesis of sphingolipid metabolism inhibitors in phylogenetically diverse species of the filamentous fungus Fusarium.</title>
        <authorList>
            <person name="Kim H.-S."/>
            <person name="Busman M."/>
            <person name="Brown D.W."/>
            <person name="Divon H."/>
            <person name="Uhlig S."/>
            <person name="Proctor R.H."/>
        </authorList>
    </citation>
    <scope>NUCLEOTIDE SEQUENCE [LARGE SCALE GENOMIC DNA]</scope>
    <source>
        <strain evidence="4 5">NRRL 20459</strain>
    </source>
</reference>
<protein>
    <submittedName>
        <fullName evidence="4">Vault poly</fullName>
    </submittedName>
</protein>
<keyword evidence="5" id="KW-1185">Reference proteome</keyword>
<feature type="region of interest" description="Disordered" evidence="1">
    <location>
        <begin position="813"/>
        <end position="903"/>
    </location>
</feature>
<dbReference type="InterPro" id="IPR002035">
    <property type="entry name" value="VWF_A"/>
</dbReference>
<dbReference type="SMART" id="SM00609">
    <property type="entry name" value="VIT"/>
    <property type="match status" value="1"/>
</dbReference>
<sequence length="1081" mass="116238">MVFGGFRPAVTPYPYCGCFVFVEHVRKFLPQVQVKAHTTILATTSRTNLTQTFVNPNKDIAIDELRYIFPLYDGVSVVAFTCTVGSRVIKGVVKERQKAKQEYDEAKAQGEVAGLLEQSLEAADVFTTTIGNVPAGEKIQVDITYLGELKHDAEVDGVRFTIPTQIVPRYGQAESLWEGSNVIQEEGISFSIDAEMPDRSSIKSIQSPSHPISVNIGTTSTTASEEPSLRRASATLQQGATNLDKDFVVQVVATNIGEPSALLETHPTIPNQRALMTTLVPKFKLPAEKPEIVFICDRSGSMGGIIPDLITALEIFLKSLPVGVKFNICSFGSRYSFLWEKSKTYSQETLDQAVRHVKSFAADFGGTQMYQPIEATFQQRYKDMNLEIFLLTDGDIWDQDRLFELINKQVAESKGAVRVFSLGIGAGASSSLVEGVARAGNGFAQTVGNNEKMDKKVVRMLKGALFPHITDYSLEIKYEKADASTDDEEFELVEKIVDGLKIDTEDAGTKTDKADAPKKTISLFDKSAGDDDTDMPDAPDVDSKYDHLPAVPVPRYIQTPGDIPPLFPFNRTTVYVLLSDSAPSQQPKSVLLKGTSRHGPLELEIPITALAEKDSLIHRLAARKEVKELEEGRGWLTHAKDTSGKALKEKHEGHFEDLVEREAVRLGVTYQVGGKWCSFVAVEKNGDVQAKERNLEDPNVGHDANQIDALYSINIGNCTVQTASAKARHKKAFGPMKMSGFSLGRSMHQSAAPASGLFGAVRNRSMPQSSAPGGTAGGALFGSAGSDSASSGGLFGKARGGFGGIFKRKSSNGGGGLFGSQQQGPSTTGTGFMGSFSASSRSPPGTTSAERFGSSGPSQPSSFSQPSATNAAPFGSSSGSLFGSSQGAPTTGGSAFGSTSSSWQPPIHQAAALMPQSAPVDEALLEQYRSEMDFAAAMPLPGEDDFLDADLGQVQKLSDEDESFSLKGASPPVVVDTGKSMQALTTLQKFSGSWSWNADLERVLGIKATTLSTLALPTGVDGHTEKNDILATACAVMFFKTKLQSEKDTWEMLVEKAEGWLDEKVGEEAVKELESLIAKLF</sequence>
<dbReference type="PROSITE" id="PS51468">
    <property type="entry name" value="VIT"/>
    <property type="match status" value="1"/>
</dbReference>
<dbReference type="SUPFAM" id="SSF53300">
    <property type="entry name" value="vWA-like"/>
    <property type="match status" value="1"/>
</dbReference>
<dbReference type="SMART" id="SM00327">
    <property type="entry name" value="VWA"/>
    <property type="match status" value="1"/>
</dbReference>
<feature type="compositionally biased region" description="Low complexity" evidence="1">
    <location>
        <begin position="875"/>
        <end position="902"/>
    </location>
</feature>
<dbReference type="EMBL" id="JAADYS010001778">
    <property type="protein sequence ID" value="KAF4461133.1"/>
    <property type="molecule type" value="Genomic_DNA"/>
</dbReference>
<gene>
    <name evidence="4" type="ORF">FALBO_12068</name>
</gene>
<dbReference type="OrthoDB" id="1729737at2759"/>
<dbReference type="PROSITE" id="PS50234">
    <property type="entry name" value="VWFA"/>
    <property type="match status" value="1"/>
</dbReference>
<evidence type="ECO:0000256" key="1">
    <source>
        <dbReference type="SAM" id="MobiDB-lite"/>
    </source>
</evidence>
<feature type="domain" description="VIT" evidence="3">
    <location>
        <begin position="15"/>
        <end position="147"/>
    </location>
</feature>
<feature type="compositionally biased region" description="Polar residues" evidence="1">
    <location>
        <begin position="202"/>
        <end position="225"/>
    </location>
</feature>
<evidence type="ECO:0000259" key="2">
    <source>
        <dbReference type="PROSITE" id="PS50234"/>
    </source>
</evidence>
<evidence type="ECO:0000313" key="5">
    <source>
        <dbReference type="Proteomes" id="UP000554235"/>
    </source>
</evidence>
<feature type="compositionally biased region" description="Low complexity" evidence="1">
    <location>
        <begin position="852"/>
        <end position="867"/>
    </location>
</feature>
<dbReference type="InterPro" id="IPR036465">
    <property type="entry name" value="vWFA_dom_sf"/>
</dbReference>
<proteinExistence type="predicted"/>
<accession>A0A8H4P8B6</accession>
<dbReference type="Gene3D" id="3.40.50.410">
    <property type="entry name" value="von Willebrand factor, type A domain"/>
    <property type="match status" value="1"/>
</dbReference>
<dbReference type="Pfam" id="PF13768">
    <property type="entry name" value="VWA_3"/>
    <property type="match status" value="1"/>
</dbReference>
<feature type="domain" description="VWFA" evidence="2">
    <location>
        <begin position="291"/>
        <end position="469"/>
    </location>
</feature>
<dbReference type="InterPro" id="IPR013694">
    <property type="entry name" value="VIT"/>
</dbReference>
<comment type="caution">
    <text evidence="4">The sequence shown here is derived from an EMBL/GenBank/DDBJ whole genome shotgun (WGS) entry which is preliminary data.</text>
</comment>
<dbReference type="Proteomes" id="UP000554235">
    <property type="component" value="Unassembled WGS sequence"/>
</dbReference>
<dbReference type="PANTHER" id="PTHR45737:SF6">
    <property type="entry name" value="VON WILLEBRAND FACTOR A DOMAIN-CONTAINING PROTEIN 5A"/>
    <property type="match status" value="1"/>
</dbReference>